<comment type="caution">
    <text evidence="5">The sequence shown here is derived from an EMBL/GenBank/DDBJ whole genome shotgun (WGS) entry which is preliminary data.</text>
</comment>
<accession>A0ABW5KLM3</accession>
<dbReference type="EMBL" id="JBHULR010000015">
    <property type="protein sequence ID" value="MFD2549556.1"/>
    <property type="molecule type" value="Genomic_DNA"/>
</dbReference>
<dbReference type="InterPro" id="IPR041492">
    <property type="entry name" value="HAD_2"/>
</dbReference>
<evidence type="ECO:0000256" key="2">
    <source>
        <dbReference type="ARBA" id="ARBA00004818"/>
    </source>
</evidence>
<keyword evidence="5" id="KW-0378">Hydrolase</keyword>
<dbReference type="InterPro" id="IPR023198">
    <property type="entry name" value="PGP-like_dom2"/>
</dbReference>
<dbReference type="InterPro" id="IPR006439">
    <property type="entry name" value="HAD-SF_hydro_IA"/>
</dbReference>
<sequence length="225" mass="24780">MKLIIFDLDGTLIDTLADLANSCNYALNAHGYPVHPISAYRIFVGNGITKLVQRALPDGHTPETIERVKKTFVEYYTLHANDSTQPYLGIMEALITLKGREYLLSVASNKYHEATEALVGKYFGNIGFDVVLGHREGKPAKPDPQIVFDTLETLNVDPKNCIYVGDSSVDMNTATAAGVTSVGVTWGFRSESELREHGADHLIHHPRELPALADRLLRSVSTTKT</sequence>
<dbReference type="PANTHER" id="PTHR43434:SF1">
    <property type="entry name" value="PHOSPHOGLYCOLATE PHOSPHATASE"/>
    <property type="match status" value="1"/>
</dbReference>
<gene>
    <name evidence="5" type="ORF">ACFSR5_18040</name>
</gene>
<name>A0ABW5KLM3_9SPHI</name>
<dbReference type="SFLD" id="SFLDG01129">
    <property type="entry name" value="C1.5:_HAD__Beta-PGM__Phosphata"/>
    <property type="match status" value="1"/>
</dbReference>
<proteinExistence type="inferred from homology"/>
<dbReference type="Gene3D" id="1.10.150.240">
    <property type="entry name" value="Putative phosphatase, domain 2"/>
    <property type="match status" value="1"/>
</dbReference>
<comment type="pathway">
    <text evidence="2">Organic acid metabolism; glycolate biosynthesis; glycolate from 2-phosphoglycolate: step 1/1.</text>
</comment>
<dbReference type="NCBIfam" id="TIGR01549">
    <property type="entry name" value="HAD-SF-IA-v1"/>
    <property type="match status" value="1"/>
</dbReference>
<dbReference type="Gene3D" id="3.40.50.1000">
    <property type="entry name" value="HAD superfamily/HAD-like"/>
    <property type="match status" value="1"/>
</dbReference>
<dbReference type="SUPFAM" id="SSF56784">
    <property type="entry name" value="HAD-like"/>
    <property type="match status" value="1"/>
</dbReference>
<dbReference type="SFLD" id="SFLDG01135">
    <property type="entry name" value="C1.5.6:_HAD__Beta-PGM__Phospha"/>
    <property type="match status" value="1"/>
</dbReference>
<dbReference type="InterPro" id="IPR050155">
    <property type="entry name" value="HAD-like_hydrolase_sf"/>
</dbReference>
<dbReference type="Proteomes" id="UP001597545">
    <property type="component" value="Unassembled WGS sequence"/>
</dbReference>
<evidence type="ECO:0000313" key="6">
    <source>
        <dbReference type="Proteomes" id="UP001597545"/>
    </source>
</evidence>
<protein>
    <recommendedName>
        <fullName evidence="4">phosphoglycolate phosphatase</fullName>
        <ecNumber evidence="4">3.1.3.18</ecNumber>
    </recommendedName>
</protein>
<keyword evidence="6" id="KW-1185">Reference proteome</keyword>
<organism evidence="5 6">
    <name type="scientific">Sphingobacterium suaedae</name>
    <dbReference type="NCBI Taxonomy" id="1686402"/>
    <lineage>
        <taxon>Bacteria</taxon>
        <taxon>Pseudomonadati</taxon>
        <taxon>Bacteroidota</taxon>
        <taxon>Sphingobacteriia</taxon>
        <taxon>Sphingobacteriales</taxon>
        <taxon>Sphingobacteriaceae</taxon>
        <taxon>Sphingobacterium</taxon>
    </lineage>
</organism>
<evidence type="ECO:0000256" key="1">
    <source>
        <dbReference type="ARBA" id="ARBA00000830"/>
    </source>
</evidence>
<dbReference type="PANTHER" id="PTHR43434">
    <property type="entry name" value="PHOSPHOGLYCOLATE PHOSPHATASE"/>
    <property type="match status" value="1"/>
</dbReference>
<reference evidence="6" key="1">
    <citation type="journal article" date="2019" name="Int. J. Syst. Evol. Microbiol.">
        <title>The Global Catalogue of Microorganisms (GCM) 10K type strain sequencing project: providing services to taxonomists for standard genome sequencing and annotation.</title>
        <authorList>
            <consortium name="The Broad Institute Genomics Platform"/>
            <consortium name="The Broad Institute Genome Sequencing Center for Infectious Disease"/>
            <person name="Wu L."/>
            <person name="Ma J."/>
        </authorList>
    </citation>
    <scope>NUCLEOTIDE SEQUENCE [LARGE SCALE GENOMIC DNA]</scope>
    <source>
        <strain evidence="6">KCTC 42662</strain>
    </source>
</reference>
<dbReference type="InterPro" id="IPR036412">
    <property type="entry name" value="HAD-like_sf"/>
</dbReference>
<dbReference type="InterPro" id="IPR023214">
    <property type="entry name" value="HAD_sf"/>
</dbReference>
<evidence type="ECO:0000256" key="4">
    <source>
        <dbReference type="ARBA" id="ARBA00013078"/>
    </source>
</evidence>
<evidence type="ECO:0000256" key="3">
    <source>
        <dbReference type="ARBA" id="ARBA00006171"/>
    </source>
</evidence>
<dbReference type="SFLD" id="SFLDS00003">
    <property type="entry name" value="Haloacid_Dehalogenase"/>
    <property type="match status" value="1"/>
</dbReference>
<dbReference type="GO" id="GO:0016787">
    <property type="term" value="F:hydrolase activity"/>
    <property type="evidence" value="ECO:0007669"/>
    <property type="project" value="UniProtKB-KW"/>
</dbReference>
<dbReference type="EC" id="3.1.3.18" evidence="4"/>
<dbReference type="Pfam" id="PF13419">
    <property type="entry name" value="HAD_2"/>
    <property type="match status" value="1"/>
</dbReference>
<comment type="similarity">
    <text evidence="3">Belongs to the HAD-like hydrolase superfamily. CbbY/CbbZ/Gph/YieH family.</text>
</comment>
<dbReference type="RefSeq" id="WP_380905873.1">
    <property type="nucleotide sequence ID" value="NZ_JBHUEG010000012.1"/>
</dbReference>
<comment type="catalytic activity">
    <reaction evidence="1">
        <text>2-phosphoglycolate + H2O = glycolate + phosphate</text>
        <dbReference type="Rhea" id="RHEA:14369"/>
        <dbReference type="ChEBI" id="CHEBI:15377"/>
        <dbReference type="ChEBI" id="CHEBI:29805"/>
        <dbReference type="ChEBI" id="CHEBI:43474"/>
        <dbReference type="ChEBI" id="CHEBI:58033"/>
        <dbReference type="EC" id="3.1.3.18"/>
    </reaction>
</comment>
<evidence type="ECO:0000313" key="5">
    <source>
        <dbReference type="EMBL" id="MFD2549556.1"/>
    </source>
</evidence>